<dbReference type="EMBL" id="WTPW01001607">
    <property type="protein sequence ID" value="KAF0426311.1"/>
    <property type="molecule type" value="Genomic_DNA"/>
</dbReference>
<dbReference type="Proteomes" id="UP000439903">
    <property type="component" value="Unassembled WGS sequence"/>
</dbReference>
<proteinExistence type="predicted"/>
<organism evidence="1 2">
    <name type="scientific">Gigaspora margarita</name>
    <dbReference type="NCBI Taxonomy" id="4874"/>
    <lineage>
        <taxon>Eukaryota</taxon>
        <taxon>Fungi</taxon>
        <taxon>Fungi incertae sedis</taxon>
        <taxon>Mucoromycota</taxon>
        <taxon>Glomeromycotina</taxon>
        <taxon>Glomeromycetes</taxon>
        <taxon>Diversisporales</taxon>
        <taxon>Gigasporaceae</taxon>
        <taxon>Gigaspora</taxon>
    </lineage>
</organism>
<dbReference type="AlphaFoldDB" id="A0A8H4A5A4"/>
<evidence type="ECO:0000313" key="2">
    <source>
        <dbReference type="Proteomes" id="UP000439903"/>
    </source>
</evidence>
<evidence type="ECO:0000313" key="1">
    <source>
        <dbReference type="EMBL" id="KAF0426311.1"/>
    </source>
</evidence>
<gene>
    <name evidence="1" type="ORF">F8M41_006229</name>
</gene>
<dbReference type="InterPro" id="IPR042099">
    <property type="entry name" value="ANL_N_sf"/>
</dbReference>
<dbReference type="Gene3D" id="3.40.50.12780">
    <property type="entry name" value="N-terminal domain of ligase-like"/>
    <property type="match status" value="1"/>
</dbReference>
<protein>
    <submittedName>
        <fullName evidence="1">Acetate--CoA ligase</fullName>
    </submittedName>
</protein>
<keyword evidence="2" id="KW-1185">Reference proteome</keyword>
<dbReference type="GO" id="GO:0016874">
    <property type="term" value="F:ligase activity"/>
    <property type="evidence" value="ECO:0007669"/>
    <property type="project" value="UniProtKB-KW"/>
</dbReference>
<comment type="caution">
    <text evidence="1">The sequence shown here is derived from an EMBL/GenBank/DDBJ whole genome shotgun (WGS) entry which is preliminary data.</text>
</comment>
<dbReference type="OrthoDB" id="3019160at2759"/>
<sequence length="118" mass="13312">MRTHIGKQKLDRPLPCAILTKPGSATLPFFGIDLAVLDSITGKEITTTEAEGVLVVRQPWPSQFTTTIIDILIKSPLKVIILQVTVIRDQDGYNLINSYLQKYYNLQYDFNATPYLQV</sequence>
<keyword evidence="1" id="KW-0436">Ligase</keyword>
<name>A0A8H4A5A4_GIGMA</name>
<accession>A0A8H4A5A4</accession>
<reference evidence="1 2" key="1">
    <citation type="journal article" date="2019" name="Environ. Microbiol.">
        <title>At the nexus of three kingdoms: the genome of the mycorrhizal fungus Gigaspora margarita provides insights into plant, endobacterial and fungal interactions.</title>
        <authorList>
            <person name="Venice F."/>
            <person name="Ghignone S."/>
            <person name="Salvioli di Fossalunga A."/>
            <person name="Amselem J."/>
            <person name="Novero M."/>
            <person name="Xianan X."/>
            <person name="Sedzielewska Toro K."/>
            <person name="Morin E."/>
            <person name="Lipzen A."/>
            <person name="Grigoriev I.V."/>
            <person name="Henrissat B."/>
            <person name="Martin F.M."/>
            <person name="Bonfante P."/>
        </authorList>
    </citation>
    <scope>NUCLEOTIDE SEQUENCE [LARGE SCALE GENOMIC DNA]</scope>
    <source>
        <strain evidence="1 2">BEG34</strain>
    </source>
</reference>